<feature type="domain" description="Tc1-like transposase DDE" evidence="2">
    <location>
        <begin position="376"/>
        <end position="509"/>
    </location>
</feature>
<protein>
    <recommendedName>
        <fullName evidence="2">Tc1-like transposase DDE domain-containing protein</fullName>
    </recommendedName>
</protein>
<evidence type="ECO:0000313" key="4">
    <source>
        <dbReference type="Proteomes" id="UP001176961"/>
    </source>
</evidence>
<dbReference type="InterPro" id="IPR036397">
    <property type="entry name" value="RNaseH_sf"/>
</dbReference>
<evidence type="ECO:0000259" key="2">
    <source>
        <dbReference type="Pfam" id="PF13358"/>
    </source>
</evidence>
<feature type="compositionally biased region" description="Basic and acidic residues" evidence="1">
    <location>
        <begin position="74"/>
        <end position="89"/>
    </location>
</feature>
<dbReference type="PANTHER" id="PTHR33939:SF1">
    <property type="entry name" value="DUF4371 DOMAIN-CONTAINING PROTEIN"/>
    <property type="match status" value="1"/>
</dbReference>
<dbReference type="GO" id="GO:0003676">
    <property type="term" value="F:nucleic acid binding"/>
    <property type="evidence" value="ECO:0007669"/>
    <property type="project" value="InterPro"/>
</dbReference>
<comment type="caution">
    <text evidence="3">The sequence shown here is derived from an EMBL/GenBank/DDBJ whole genome shotgun (WGS) entry which is preliminary data.</text>
</comment>
<accession>A0AA36GM94</accession>
<proteinExistence type="predicted"/>
<dbReference type="Pfam" id="PF13358">
    <property type="entry name" value="DDE_3"/>
    <property type="match status" value="1"/>
</dbReference>
<name>A0AA36GM94_CYLNA</name>
<reference evidence="3" key="1">
    <citation type="submission" date="2023-07" db="EMBL/GenBank/DDBJ databases">
        <authorList>
            <consortium name="CYATHOMIX"/>
        </authorList>
    </citation>
    <scope>NUCLEOTIDE SEQUENCE</scope>
    <source>
        <strain evidence="3">N/A</strain>
    </source>
</reference>
<evidence type="ECO:0000256" key="1">
    <source>
        <dbReference type="SAM" id="MobiDB-lite"/>
    </source>
</evidence>
<dbReference type="EMBL" id="CATQJL010000112">
    <property type="protein sequence ID" value="CAJ0594673.1"/>
    <property type="molecule type" value="Genomic_DNA"/>
</dbReference>
<dbReference type="PANTHER" id="PTHR33939">
    <property type="entry name" value="PROTEIN CBG22215"/>
    <property type="match status" value="1"/>
</dbReference>
<dbReference type="Proteomes" id="UP001176961">
    <property type="component" value="Unassembled WGS sequence"/>
</dbReference>
<dbReference type="AlphaFoldDB" id="A0AA36GM94"/>
<evidence type="ECO:0000313" key="3">
    <source>
        <dbReference type="EMBL" id="CAJ0594673.1"/>
    </source>
</evidence>
<feature type="region of interest" description="Disordered" evidence="1">
    <location>
        <begin position="66"/>
        <end position="89"/>
    </location>
</feature>
<dbReference type="InterPro" id="IPR038717">
    <property type="entry name" value="Tc1-like_DDE_dom"/>
</dbReference>
<gene>
    <name evidence="3" type="ORF">CYNAS_LOCUS6656</name>
</gene>
<organism evidence="3 4">
    <name type="scientific">Cylicocyclus nassatus</name>
    <name type="common">Nematode worm</name>
    <dbReference type="NCBI Taxonomy" id="53992"/>
    <lineage>
        <taxon>Eukaryota</taxon>
        <taxon>Metazoa</taxon>
        <taxon>Ecdysozoa</taxon>
        <taxon>Nematoda</taxon>
        <taxon>Chromadorea</taxon>
        <taxon>Rhabditida</taxon>
        <taxon>Rhabditina</taxon>
        <taxon>Rhabditomorpha</taxon>
        <taxon>Strongyloidea</taxon>
        <taxon>Strongylidae</taxon>
        <taxon>Cylicocyclus</taxon>
    </lineage>
</organism>
<sequence>MGYTRRFLYEKSVNVVKVMLYIEVKSIVAFEDKKLGKFARDVTNAEAKAVVLRYLEEYKRRFVEPAEPAASTSHHPEQESSHSAPDEPRSRFKSLTFDMFRNADHPSVPVGSTAEVSRRKLDSQAKEIIGRVRTFFIELKRQLGEESTGTIFNSPAQLTALACGISIRTVWKVTREDSISEPERTTQRRGSKKELMEAAVRKYGEQWGQIVRHAIHGKLREEKDVTIEEMRKELQEAYPSFKMCTGTFYYFVKGLGFSYRINRNQPIIYERPDLVHKRAVYLSAMEAARNQQSCLVFMDETWVFDSMTRKRGWNDNTIPLFAPESTLREFSCGRTAAKNKGRRAIVIGAITEEGAVPESTKVIISGVRDVDDDYHRDMDAVLFENWLRDTIPHMQTVAGGRPIALIMDNAPYHSRQKEKVPTRASRKSEIEEYLTKNGVAVPAKSTKEQLLVELQDFIQSRGGVSAVRTYVADSICGEHGITVIRLPPYHCFFNPIELCWSQLKAHLCKVGKPGDTLELVRTRTIEWMNGFPSTLSSGWFRHVAGQEDAARSKIAVDLASNNINRDLPPLDESSSDEEVSQLVEIDDVMEDLTEFIE</sequence>
<keyword evidence="4" id="KW-1185">Reference proteome</keyword>
<dbReference type="Gene3D" id="3.30.420.10">
    <property type="entry name" value="Ribonuclease H-like superfamily/Ribonuclease H"/>
    <property type="match status" value="1"/>
</dbReference>